<gene>
    <name evidence="14" type="primary">RMR3</name>
    <name evidence="14" type="ORF">A0H81_08722</name>
</gene>
<evidence type="ECO:0000256" key="11">
    <source>
        <dbReference type="SAM" id="MobiDB-lite"/>
    </source>
</evidence>
<comment type="caution">
    <text evidence="14">The sequence shown here is derived from an EMBL/GenBank/DDBJ whole genome shotgun (WGS) entry which is preliminary data.</text>
</comment>
<keyword evidence="7" id="KW-0862">Zinc</keyword>
<keyword evidence="8 12" id="KW-1133">Transmembrane helix</keyword>
<dbReference type="Gene3D" id="3.30.40.10">
    <property type="entry name" value="Zinc/RING finger domain, C3HC4 (zinc finger)"/>
    <property type="match status" value="1"/>
</dbReference>
<feature type="transmembrane region" description="Helical" evidence="12">
    <location>
        <begin position="59"/>
        <end position="78"/>
    </location>
</feature>
<feature type="compositionally biased region" description="Polar residues" evidence="11">
    <location>
        <begin position="371"/>
        <end position="381"/>
    </location>
</feature>
<dbReference type="SUPFAM" id="SSF57850">
    <property type="entry name" value="RING/U-box"/>
    <property type="match status" value="1"/>
</dbReference>
<proteinExistence type="predicted"/>
<dbReference type="OMA" id="RGGCPFV"/>
<dbReference type="FunFam" id="3.30.40.10:FF:000388">
    <property type="entry name" value="Putative RING zinc finger domain superfamily protein"/>
    <property type="match status" value="1"/>
</dbReference>
<evidence type="ECO:0000256" key="8">
    <source>
        <dbReference type="ARBA" id="ARBA00022989"/>
    </source>
</evidence>
<evidence type="ECO:0000256" key="12">
    <source>
        <dbReference type="SAM" id="Phobius"/>
    </source>
</evidence>
<evidence type="ECO:0000256" key="7">
    <source>
        <dbReference type="ARBA" id="ARBA00022833"/>
    </source>
</evidence>
<keyword evidence="9 12" id="KW-0472">Membrane</keyword>
<feature type="region of interest" description="Disordered" evidence="11">
    <location>
        <begin position="345"/>
        <end position="382"/>
    </location>
</feature>
<evidence type="ECO:0000256" key="1">
    <source>
        <dbReference type="ARBA" id="ARBA00000900"/>
    </source>
</evidence>
<dbReference type="Proteomes" id="UP000092993">
    <property type="component" value="Unassembled WGS sequence"/>
</dbReference>
<dbReference type="InterPro" id="IPR013083">
    <property type="entry name" value="Znf_RING/FYVE/PHD"/>
</dbReference>
<evidence type="ECO:0000256" key="3">
    <source>
        <dbReference type="ARBA" id="ARBA00012483"/>
    </source>
</evidence>
<dbReference type="PROSITE" id="PS50089">
    <property type="entry name" value="ZF_RING_2"/>
    <property type="match status" value="1"/>
</dbReference>
<dbReference type="OrthoDB" id="8062037at2759"/>
<organism evidence="14 15">
    <name type="scientific">Grifola frondosa</name>
    <name type="common">Maitake</name>
    <name type="synonym">Polyporus frondosus</name>
    <dbReference type="NCBI Taxonomy" id="5627"/>
    <lineage>
        <taxon>Eukaryota</taxon>
        <taxon>Fungi</taxon>
        <taxon>Dikarya</taxon>
        <taxon>Basidiomycota</taxon>
        <taxon>Agaricomycotina</taxon>
        <taxon>Agaricomycetes</taxon>
        <taxon>Polyporales</taxon>
        <taxon>Grifolaceae</taxon>
        <taxon>Grifola</taxon>
    </lineage>
</organism>
<dbReference type="SMART" id="SM00184">
    <property type="entry name" value="RING"/>
    <property type="match status" value="1"/>
</dbReference>
<evidence type="ECO:0000256" key="5">
    <source>
        <dbReference type="ARBA" id="ARBA00022723"/>
    </source>
</evidence>
<evidence type="ECO:0000256" key="2">
    <source>
        <dbReference type="ARBA" id="ARBA00004167"/>
    </source>
</evidence>
<dbReference type="InterPro" id="IPR003137">
    <property type="entry name" value="PA_domain"/>
</dbReference>
<keyword evidence="5" id="KW-0479">Metal-binding</keyword>
<dbReference type="InterPro" id="IPR046450">
    <property type="entry name" value="PA_dom_sf"/>
</dbReference>
<dbReference type="CDD" id="cd00538">
    <property type="entry name" value="PA"/>
    <property type="match status" value="1"/>
</dbReference>
<evidence type="ECO:0000256" key="10">
    <source>
        <dbReference type="PROSITE-ProRule" id="PRU00175"/>
    </source>
</evidence>
<dbReference type="GO" id="GO:0008270">
    <property type="term" value="F:zinc ion binding"/>
    <property type="evidence" value="ECO:0007669"/>
    <property type="project" value="UniProtKB-KW"/>
</dbReference>
<comment type="subcellular location">
    <subcellularLocation>
        <location evidence="2">Membrane</location>
        <topology evidence="2">Single-pass membrane protein</topology>
    </subcellularLocation>
</comment>
<accession>A0A1C7M4T2</accession>
<name>A0A1C7M4T2_GRIFR</name>
<evidence type="ECO:0000259" key="13">
    <source>
        <dbReference type="PROSITE" id="PS50089"/>
    </source>
</evidence>
<reference evidence="14 15" key="1">
    <citation type="submission" date="2016-03" db="EMBL/GenBank/DDBJ databases">
        <title>Whole genome sequencing of Grifola frondosa 9006-11.</title>
        <authorList>
            <person name="Min B."/>
            <person name="Park H."/>
            <person name="Kim J.-G."/>
            <person name="Cho H."/>
            <person name="Oh Y.-L."/>
            <person name="Kong W.-S."/>
            <person name="Choi I.-G."/>
        </authorList>
    </citation>
    <scope>NUCLEOTIDE SEQUENCE [LARGE SCALE GENOMIC DNA]</scope>
    <source>
        <strain evidence="14 15">9006-11</strain>
    </source>
</reference>
<dbReference type="Pfam" id="PF13639">
    <property type="entry name" value="zf-RING_2"/>
    <property type="match status" value="1"/>
</dbReference>
<dbReference type="InterPro" id="IPR051653">
    <property type="entry name" value="E3_ligase_sorting_rcpt"/>
</dbReference>
<evidence type="ECO:0000313" key="14">
    <source>
        <dbReference type="EMBL" id="OBZ71507.1"/>
    </source>
</evidence>
<evidence type="ECO:0000256" key="9">
    <source>
        <dbReference type="ARBA" id="ARBA00023136"/>
    </source>
</evidence>
<dbReference type="GO" id="GO:0016020">
    <property type="term" value="C:membrane"/>
    <property type="evidence" value="ECO:0007669"/>
    <property type="project" value="UniProtKB-SubCell"/>
</dbReference>
<dbReference type="EC" id="2.3.2.27" evidence="3"/>
<dbReference type="SUPFAM" id="SSF52025">
    <property type="entry name" value="PA domain"/>
    <property type="match status" value="1"/>
</dbReference>
<sequence>MNLRREGDPRVIARRWESLALVQSQQAKDSGHRSHRGRERPSMVPRALYMLCRHRRPSALLILSMIHLLVVLALSSYISQVQSHPVEWLRKVSSTAREDGSWLWGWAWASDGSVSVVDRSPPVTFPARPASFGAELIDPLLGYVIPLSAFTAACPLDPNNTSPYPFDADPVQGCPNLCISGPHQPEVKETWIALVQRGGCPFVEKARQAQKLGAKAVVVGGDRDNPDALLNMYSERDASDIKIAATYIKYWDYVELSALIAASNTSHSGLRTLSLLISTEYSAWEWYSPIITFVVILLLPSLLTFITLLIHRVRAARAAQRDRAPESVVHNFPWRIWTGTGWEKHEPTCPTSEHSEHPSSEQEPDLERGIPQTSSPFASTSHDSELPAWVEQQLECAICLELFVKGDRVRVLPCNHMFHVDEIDEWLIHRKKLCPVCKADVTHPHPLVTHPHPDAPITSMSSLPPTSILHPHHQPSLLHRYLPLNGHLFSSMIANPSPPHLHSTYLSPRPHAIYPSPILIT</sequence>
<dbReference type="Gene3D" id="3.50.30.30">
    <property type="match status" value="1"/>
</dbReference>
<dbReference type="PANTHER" id="PTHR47168:SF1">
    <property type="entry name" value="OS02G0798600 PROTEIN"/>
    <property type="match status" value="1"/>
</dbReference>
<dbReference type="STRING" id="5627.A0A1C7M4T2"/>
<dbReference type="PANTHER" id="PTHR47168">
    <property type="entry name" value="RING ZINC FINGER DOMAIN SUPERFAMILY PROTEIN-RELATED"/>
    <property type="match status" value="1"/>
</dbReference>
<keyword evidence="4 12" id="KW-0812">Transmembrane</keyword>
<dbReference type="EMBL" id="LUGG01000011">
    <property type="protein sequence ID" value="OBZ71507.1"/>
    <property type="molecule type" value="Genomic_DNA"/>
</dbReference>
<feature type="transmembrane region" description="Helical" evidence="12">
    <location>
        <begin position="286"/>
        <end position="310"/>
    </location>
</feature>
<evidence type="ECO:0000313" key="15">
    <source>
        <dbReference type="Proteomes" id="UP000092993"/>
    </source>
</evidence>
<feature type="domain" description="RING-type" evidence="13">
    <location>
        <begin position="396"/>
        <end position="438"/>
    </location>
</feature>
<dbReference type="GO" id="GO:0061630">
    <property type="term" value="F:ubiquitin protein ligase activity"/>
    <property type="evidence" value="ECO:0007669"/>
    <property type="project" value="UniProtKB-EC"/>
</dbReference>
<dbReference type="InterPro" id="IPR001841">
    <property type="entry name" value="Znf_RING"/>
</dbReference>
<dbReference type="Pfam" id="PF02225">
    <property type="entry name" value="PA"/>
    <property type="match status" value="1"/>
</dbReference>
<keyword evidence="15" id="KW-1185">Reference proteome</keyword>
<comment type="catalytic activity">
    <reaction evidence="1">
        <text>S-ubiquitinyl-[E2 ubiquitin-conjugating enzyme]-L-cysteine + [acceptor protein]-L-lysine = [E2 ubiquitin-conjugating enzyme]-L-cysteine + N(6)-ubiquitinyl-[acceptor protein]-L-lysine.</text>
        <dbReference type="EC" id="2.3.2.27"/>
    </reaction>
</comment>
<dbReference type="AlphaFoldDB" id="A0A1C7M4T2"/>
<keyword evidence="6 10" id="KW-0863">Zinc-finger</keyword>
<keyword evidence="14" id="KW-0675">Receptor</keyword>
<evidence type="ECO:0000256" key="4">
    <source>
        <dbReference type="ARBA" id="ARBA00022692"/>
    </source>
</evidence>
<feature type="compositionally biased region" description="Basic and acidic residues" evidence="11">
    <location>
        <begin position="345"/>
        <end position="368"/>
    </location>
</feature>
<evidence type="ECO:0000256" key="6">
    <source>
        <dbReference type="ARBA" id="ARBA00022771"/>
    </source>
</evidence>
<protein>
    <recommendedName>
        <fullName evidence="3">RING-type E3 ubiquitin transferase</fullName>
        <ecNumber evidence="3">2.3.2.27</ecNumber>
    </recommendedName>
</protein>